<evidence type="ECO:0000259" key="4">
    <source>
        <dbReference type="PROSITE" id="PS50987"/>
    </source>
</evidence>
<evidence type="ECO:0000256" key="1">
    <source>
        <dbReference type="ARBA" id="ARBA00023015"/>
    </source>
</evidence>
<keyword evidence="3" id="KW-0804">Transcription</keyword>
<organism evidence="5 6">
    <name type="scientific">Breznakia pachnodae</name>
    <dbReference type="NCBI Taxonomy" id="265178"/>
    <lineage>
        <taxon>Bacteria</taxon>
        <taxon>Bacillati</taxon>
        <taxon>Bacillota</taxon>
        <taxon>Erysipelotrichia</taxon>
        <taxon>Erysipelotrichales</taxon>
        <taxon>Erysipelotrichaceae</taxon>
        <taxon>Breznakia</taxon>
    </lineage>
</organism>
<name>A0ABU0DZA2_9FIRM</name>
<sequence>MITINSDIRIEYEITTYLNRKLLNERLTTVDKKYVEIADKIVQSYKTLESCYLNVYEKYKELFDLLTYVSEDNTWVGHSFFFILTSDQTKHSDKEKFKITIKEDLDGANTPYFDHNSAVSDKEFYELLNHSEIDKSEKWNLSLLYQNFDYYMSLFQSALKELSVPFSKELKKYKKEIEYFVSDWKKQLQGPSANTYIRDRFHLDIANDVTSDYNLYPSIFGQNSITYTEYSLYFGIIFDSSFEFSEEINEDSLIRYLRLLSDPSKFTIIKALLKQPMYGKELAEILNLTPATISHHMTDLSSGGLIHFVQGKNKRIYYHVDEDMMSQLEDAMHSQLFSKLKTK</sequence>
<feature type="domain" description="HTH arsR-type" evidence="4">
    <location>
        <begin position="245"/>
        <end position="339"/>
    </location>
</feature>
<dbReference type="SMART" id="SM00418">
    <property type="entry name" value="HTH_ARSR"/>
    <property type="match status" value="1"/>
</dbReference>
<evidence type="ECO:0000313" key="6">
    <source>
        <dbReference type="Proteomes" id="UP001230220"/>
    </source>
</evidence>
<protein>
    <submittedName>
        <fullName evidence="5">DNA-binding transcriptional ArsR family regulator</fullName>
    </submittedName>
</protein>
<comment type="caution">
    <text evidence="5">The sequence shown here is derived from an EMBL/GenBank/DDBJ whole genome shotgun (WGS) entry which is preliminary data.</text>
</comment>
<dbReference type="InterPro" id="IPR011991">
    <property type="entry name" value="ArsR-like_HTH"/>
</dbReference>
<dbReference type="PANTHER" id="PTHR33154">
    <property type="entry name" value="TRANSCRIPTIONAL REGULATOR, ARSR FAMILY"/>
    <property type="match status" value="1"/>
</dbReference>
<gene>
    <name evidence="5" type="ORF">J2S15_000693</name>
</gene>
<dbReference type="EMBL" id="JAUSUR010000001">
    <property type="protein sequence ID" value="MDQ0359962.1"/>
    <property type="molecule type" value="Genomic_DNA"/>
</dbReference>
<keyword evidence="2 5" id="KW-0238">DNA-binding</keyword>
<dbReference type="InterPro" id="IPR036390">
    <property type="entry name" value="WH_DNA-bd_sf"/>
</dbReference>
<dbReference type="InterPro" id="IPR001845">
    <property type="entry name" value="HTH_ArsR_DNA-bd_dom"/>
</dbReference>
<dbReference type="Pfam" id="PF01022">
    <property type="entry name" value="HTH_5"/>
    <property type="match status" value="1"/>
</dbReference>
<accession>A0ABU0DZA2</accession>
<dbReference type="SUPFAM" id="SSF46785">
    <property type="entry name" value="Winged helix' DNA-binding domain"/>
    <property type="match status" value="1"/>
</dbReference>
<dbReference type="PROSITE" id="PS50987">
    <property type="entry name" value="HTH_ARSR_2"/>
    <property type="match status" value="1"/>
</dbReference>
<dbReference type="InterPro" id="IPR036388">
    <property type="entry name" value="WH-like_DNA-bd_sf"/>
</dbReference>
<dbReference type="InterPro" id="IPR051081">
    <property type="entry name" value="HTH_MetalResp_TranReg"/>
</dbReference>
<dbReference type="Gene3D" id="1.10.10.10">
    <property type="entry name" value="Winged helix-like DNA-binding domain superfamily/Winged helix DNA-binding domain"/>
    <property type="match status" value="1"/>
</dbReference>
<dbReference type="RefSeq" id="WP_307405513.1">
    <property type="nucleotide sequence ID" value="NZ_JAUSUR010000001.1"/>
</dbReference>
<proteinExistence type="predicted"/>
<dbReference type="CDD" id="cd00090">
    <property type="entry name" value="HTH_ARSR"/>
    <property type="match status" value="1"/>
</dbReference>
<evidence type="ECO:0000313" key="5">
    <source>
        <dbReference type="EMBL" id="MDQ0359962.1"/>
    </source>
</evidence>
<reference evidence="5 6" key="1">
    <citation type="submission" date="2023-07" db="EMBL/GenBank/DDBJ databases">
        <title>Genomic Encyclopedia of Type Strains, Phase IV (KMG-IV): sequencing the most valuable type-strain genomes for metagenomic binning, comparative biology and taxonomic classification.</title>
        <authorList>
            <person name="Goeker M."/>
        </authorList>
    </citation>
    <scope>NUCLEOTIDE SEQUENCE [LARGE SCALE GENOMIC DNA]</scope>
    <source>
        <strain evidence="5 6">DSM 16784</strain>
    </source>
</reference>
<keyword evidence="1" id="KW-0805">Transcription regulation</keyword>
<dbReference type="Proteomes" id="UP001230220">
    <property type="component" value="Unassembled WGS sequence"/>
</dbReference>
<dbReference type="PANTHER" id="PTHR33154:SF33">
    <property type="entry name" value="TRANSCRIPTIONAL REPRESSOR SDPR"/>
    <property type="match status" value="1"/>
</dbReference>
<evidence type="ECO:0000256" key="2">
    <source>
        <dbReference type="ARBA" id="ARBA00023125"/>
    </source>
</evidence>
<evidence type="ECO:0000256" key="3">
    <source>
        <dbReference type="ARBA" id="ARBA00023163"/>
    </source>
</evidence>
<keyword evidence="6" id="KW-1185">Reference proteome</keyword>
<dbReference type="GO" id="GO:0003677">
    <property type="term" value="F:DNA binding"/>
    <property type="evidence" value="ECO:0007669"/>
    <property type="project" value="UniProtKB-KW"/>
</dbReference>